<dbReference type="InterPro" id="IPR023214">
    <property type="entry name" value="HAD_sf"/>
</dbReference>
<feature type="transmembrane region" description="Helical" evidence="15">
    <location>
        <begin position="210"/>
        <end position="228"/>
    </location>
</feature>
<dbReference type="Pfam" id="PF00702">
    <property type="entry name" value="Hydrolase"/>
    <property type="match status" value="1"/>
</dbReference>
<dbReference type="NCBIfam" id="TIGR01525">
    <property type="entry name" value="ATPase-IB_hvy"/>
    <property type="match status" value="1"/>
</dbReference>
<feature type="transmembrane region" description="Helical" evidence="15">
    <location>
        <begin position="112"/>
        <end position="137"/>
    </location>
</feature>
<keyword evidence="8 15" id="KW-0547">Nucleotide-binding</keyword>
<keyword evidence="7 15" id="KW-0479">Metal-binding</keyword>
<dbReference type="Gene3D" id="3.40.50.1000">
    <property type="entry name" value="HAD superfamily/HAD-like"/>
    <property type="match status" value="1"/>
</dbReference>
<dbReference type="PROSITE" id="PS50846">
    <property type="entry name" value="HMA_2"/>
    <property type="match status" value="1"/>
</dbReference>
<comment type="similarity">
    <text evidence="2 15">Belongs to the cation transport ATPase (P-type) (TC 3.A.3) family. Type IB subfamily.</text>
</comment>
<dbReference type="AlphaFoldDB" id="A0A975FZ60"/>
<dbReference type="GO" id="GO:0055070">
    <property type="term" value="P:copper ion homeostasis"/>
    <property type="evidence" value="ECO:0007669"/>
    <property type="project" value="TreeGrafter"/>
</dbReference>
<feature type="transmembrane region" description="Helical" evidence="15">
    <location>
        <begin position="681"/>
        <end position="709"/>
    </location>
</feature>
<keyword evidence="11" id="KW-1278">Translocase</keyword>
<keyword evidence="14 15" id="KW-0472">Membrane</keyword>
<dbReference type="SUPFAM" id="SSF55008">
    <property type="entry name" value="HMA, heavy metal-associated domain"/>
    <property type="match status" value="1"/>
</dbReference>
<dbReference type="SUPFAM" id="SSF81665">
    <property type="entry name" value="Calcium ATPase, transmembrane domain M"/>
    <property type="match status" value="1"/>
</dbReference>
<evidence type="ECO:0000256" key="4">
    <source>
        <dbReference type="ARBA" id="ARBA00022475"/>
    </source>
</evidence>
<dbReference type="SUPFAM" id="SSF56784">
    <property type="entry name" value="HAD-like"/>
    <property type="match status" value="1"/>
</dbReference>
<dbReference type="NCBIfam" id="TIGR01494">
    <property type="entry name" value="ATPase_P-type"/>
    <property type="match status" value="1"/>
</dbReference>
<dbReference type="NCBIfam" id="TIGR01511">
    <property type="entry name" value="ATPase-IB1_Cu"/>
    <property type="match status" value="1"/>
</dbReference>
<evidence type="ECO:0000256" key="12">
    <source>
        <dbReference type="ARBA" id="ARBA00022989"/>
    </source>
</evidence>
<evidence type="ECO:0000256" key="5">
    <source>
        <dbReference type="ARBA" id="ARBA00022553"/>
    </source>
</evidence>
<feature type="domain" description="HMA" evidence="16">
    <location>
        <begin position="28"/>
        <end position="94"/>
    </location>
</feature>
<dbReference type="RefSeq" id="WP_211937589.1">
    <property type="nucleotide sequence ID" value="NZ_CP073078.1"/>
</dbReference>
<evidence type="ECO:0000256" key="7">
    <source>
        <dbReference type="ARBA" id="ARBA00022723"/>
    </source>
</evidence>
<feature type="transmembrane region" description="Helical" evidence="15">
    <location>
        <begin position="182"/>
        <end position="204"/>
    </location>
</feature>
<dbReference type="CDD" id="cd00371">
    <property type="entry name" value="HMA"/>
    <property type="match status" value="1"/>
</dbReference>
<dbReference type="KEGG" id="caul:KCG34_21185"/>
<feature type="transmembrane region" description="Helical" evidence="15">
    <location>
        <begin position="364"/>
        <end position="385"/>
    </location>
</feature>
<keyword evidence="4 15" id="KW-1003">Cell membrane</keyword>
<protein>
    <submittedName>
        <fullName evidence="17">Cadmium-translocating P-type ATPase</fullName>
    </submittedName>
</protein>
<evidence type="ECO:0000256" key="6">
    <source>
        <dbReference type="ARBA" id="ARBA00022692"/>
    </source>
</evidence>
<accession>A0A975FZ60</accession>
<dbReference type="PANTHER" id="PTHR43520">
    <property type="entry name" value="ATP7, ISOFORM B"/>
    <property type="match status" value="1"/>
</dbReference>
<dbReference type="GO" id="GO:0005524">
    <property type="term" value="F:ATP binding"/>
    <property type="evidence" value="ECO:0007669"/>
    <property type="project" value="UniProtKB-UniRule"/>
</dbReference>
<gene>
    <name evidence="17" type="primary">cadA</name>
    <name evidence="17" type="ORF">KCG34_21185</name>
</gene>
<dbReference type="InterPro" id="IPR023299">
    <property type="entry name" value="ATPase_P-typ_cyto_dom_N"/>
</dbReference>
<evidence type="ECO:0000313" key="17">
    <source>
        <dbReference type="EMBL" id="QUD87537.1"/>
    </source>
</evidence>
<dbReference type="Gene3D" id="3.40.1110.10">
    <property type="entry name" value="Calcium-transporting ATPase, cytoplasmic domain N"/>
    <property type="match status" value="1"/>
</dbReference>
<dbReference type="InterPro" id="IPR006121">
    <property type="entry name" value="HMA_dom"/>
</dbReference>
<feature type="transmembrane region" description="Helical" evidence="15">
    <location>
        <begin position="149"/>
        <end position="170"/>
    </location>
</feature>
<keyword evidence="12 15" id="KW-1133">Transmembrane helix</keyword>
<dbReference type="NCBIfam" id="TIGR01512">
    <property type="entry name" value="ATPase-IB2_Cd"/>
    <property type="match status" value="1"/>
</dbReference>
<evidence type="ECO:0000256" key="14">
    <source>
        <dbReference type="ARBA" id="ARBA00023136"/>
    </source>
</evidence>
<dbReference type="EMBL" id="CP073078">
    <property type="protein sequence ID" value="QUD87537.1"/>
    <property type="molecule type" value="Genomic_DNA"/>
</dbReference>
<sequence>MALTATLSDSAALAADPSVFVRPAGEELQLELLVTGARCAGCLAKIEKGVGALQGVTLARMNLTTGKLAVRWRPGELKPRQIVETLSRLGYPAMPFDPAEAKAQEDVEGRRLALALGVAAFGASNAMMFSVPVWAGLLHQEMGEGVRTLFYWLTAIISAPCALFAGATFFKSAWRSLRAGRANMDVPISIGVLLAIGVSLYETALHGRHAYFDAAVSLLFLLLIGRYLDHKLRASARSAAKDLLALQTVTASRIAQGGAVEATALKDVAAGDRLVVLPGDRMPVDAVIEEGASELDVSLLTGETAPVAAMAGTAVQAGAINLTGRLVVRAIARSEDSAVAAIARLMEAGAQSKSRYVRLADRAAAIYVPTVHSVAALTFVGWMIAGLPLPDAVMRAAAVLIITCPCALGLAVPAVQIVASGRLFRRQVLVKSGAALERLAEIDCVVFDKTGVLTHGRPRLAVADPALVQAAAPLARASRHPLARALAAEAGPGAVADQAHEIAGMGMEGVVEGRRARLGRAAFVGATEAQEAETALWFAFEGEAPRRMDFTDDLRADAGRTIEALKARGLTVQVLSGDVEGAVRRASLGAGVEQYRAGLSPFDKAAAIDALIAAGRRPLMVGDGLNDAAALAKAHVSVAPGAAADASQTAADLVFQGEALWAVVDAIDVARAARRRALENFAFAAAYNLVAAPAAVMGLVTPLIAALAMSGSSLAVTLNALRVNRAGGTGR</sequence>
<reference evidence="17" key="1">
    <citation type="submission" date="2021-04" db="EMBL/GenBank/DDBJ databases">
        <title>The complete genome sequence of Caulobacter sp. S6.</title>
        <authorList>
            <person name="Tang Y."/>
            <person name="Ouyang W."/>
            <person name="Liu Q."/>
            <person name="Huang B."/>
            <person name="Guo Z."/>
            <person name="Lei P."/>
        </authorList>
    </citation>
    <scope>NUCLEOTIDE SEQUENCE</scope>
    <source>
        <strain evidence="17">S6</strain>
    </source>
</reference>
<name>A0A975FZ60_9CAUL</name>
<evidence type="ECO:0000256" key="3">
    <source>
        <dbReference type="ARBA" id="ARBA00022448"/>
    </source>
</evidence>
<evidence type="ECO:0000256" key="1">
    <source>
        <dbReference type="ARBA" id="ARBA00004651"/>
    </source>
</evidence>
<dbReference type="InterPro" id="IPR001757">
    <property type="entry name" value="P_typ_ATPase"/>
</dbReference>
<dbReference type="InterPro" id="IPR059000">
    <property type="entry name" value="ATPase_P-type_domA"/>
</dbReference>
<dbReference type="GO" id="GO:0043682">
    <property type="term" value="F:P-type divalent copper transporter activity"/>
    <property type="evidence" value="ECO:0007669"/>
    <property type="project" value="TreeGrafter"/>
</dbReference>
<dbReference type="InterPro" id="IPR023298">
    <property type="entry name" value="ATPase_P-typ_TM_dom_sf"/>
</dbReference>
<dbReference type="PANTHER" id="PTHR43520:SF5">
    <property type="entry name" value="CATION-TRANSPORTING P-TYPE ATPASE-RELATED"/>
    <property type="match status" value="1"/>
</dbReference>
<proteinExistence type="inferred from homology"/>
<dbReference type="InterPro" id="IPR027256">
    <property type="entry name" value="P-typ_ATPase_IB"/>
</dbReference>
<evidence type="ECO:0000256" key="15">
    <source>
        <dbReference type="RuleBase" id="RU362081"/>
    </source>
</evidence>
<dbReference type="InterPro" id="IPR008250">
    <property type="entry name" value="ATPase_P-typ_transduc_dom_A_sf"/>
</dbReference>
<evidence type="ECO:0000256" key="2">
    <source>
        <dbReference type="ARBA" id="ARBA00006024"/>
    </source>
</evidence>
<feature type="transmembrane region" description="Helical" evidence="15">
    <location>
        <begin position="397"/>
        <end position="419"/>
    </location>
</feature>
<keyword evidence="3" id="KW-0813">Transport</keyword>
<keyword evidence="10" id="KW-0460">Magnesium</keyword>
<dbReference type="GO" id="GO:0005886">
    <property type="term" value="C:plasma membrane"/>
    <property type="evidence" value="ECO:0007669"/>
    <property type="project" value="UniProtKB-SubCell"/>
</dbReference>
<keyword evidence="9 15" id="KW-0067">ATP-binding</keyword>
<keyword evidence="18" id="KW-1185">Reference proteome</keyword>
<dbReference type="PRINTS" id="PR00120">
    <property type="entry name" value="HATPASE"/>
</dbReference>
<dbReference type="GO" id="GO:0005507">
    <property type="term" value="F:copper ion binding"/>
    <property type="evidence" value="ECO:0007669"/>
    <property type="project" value="TreeGrafter"/>
</dbReference>
<dbReference type="GO" id="GO:0016887">
    <property type="term" value="F:ATP hydrolysis activity"/>
    <property type="evidence" value="ECO:0007669"/>
    <property type="project" value="InterPro"/>
</dbReference>
<comment type="subcellular location">
    <subcellularLocation>
        <location evidence="1">Cell membrane</location>
        <topology evidence="1">Multi-pass membrane protein</topology>
    </subcellularLocation>
</comment>
<dbReference type="Proteomes" id="UP000676409">
    <property type="component" value="Chromosome"/>
</dbReference>
<evidence type="ECO:0000256" key="8">
    <source>
        <dbReference type="ARBA" id="ARBA00022741"/>
    </source>
</evidence>
<evidence type="ECO:0000256" key="10">
    <source>
        <dbReference type="ARBA" id="ARBA00022842"/>
    </source>
</evidence>
<evidence type="ECO:0000313" key="18">
    <source>
        <dbReference type="Proteomes" id="UP000676409"/>
    </source>
</evidence>
<dbReference type="Gene3D" id="3.30.70.100">
    <property type="match status" value="1"/>
</dbReference>
<keyword evidence="6 15" id="KW-0812">Transmembrane</keyword>
<keyword evidence="5" id="KW-0597">Phosphoprotein</keyword>
<evidence type="ECO:0000256" key="9">
    <source>
        <dbReference type="ARBA" id="ARBA00022840"/>
    </source>
</evidence>
<dbReference type="SUPFAM" id="SSF81653">
    <property type="entry name" value="Calcium ATPase, transduction domain A"/>
    <property type="match status" value="1"/>
</dbReference>
<dbReference type="Pfam" id="PF00122">
    <property type="entry name" value="E1-E2_ATPase"/>
    <property type="match status" value="1"/>
</dbReference>
<evidence type="ECO:0000256" key="13">
    <source>
        <dbReference type="ARBA" id="ARBA00023065"/>
    </source>
</evidence>
<keyword evidence="13" id="KW-0406">Ion transport</keyword>
<evidence type="ECO:0000256" key="11">
    <source>
        <dbReference type="ARBA" id="ARBA00022967"/>
    </source>
</evidence>
<dbReference type="Pfam" id="PF00403">
    <property type="entry name" value="HMA"/>
    <property type="match status" value="1"/>
</dbReference>
<dbReference type="InterPro" id="IPR036412">
    <property type="entry name" value="HAD-like_sf"/>
</dbReference>
<evidence type="ECO:0000259" key="16">
    <source>
        <dbReference type="PROSITE" id="PS50846"/>
    </source>
</evidence>
<organism evidence="17 18">
    <name type="scientific">Phenylobacterium montanum</name>
    <dbReference type="NCBI Taxonomy" id="2823693"/>
    <lineage>
        <taxon>Bacteria</taxon>
        <taxon>Pseudomonadati</taxon>
        <taxon>Pseudomonadota</taxon>
        <taxon>Alphaproteobacteria</taxon>
        <taxon>Caulobacterales</taxon>
        <taxon>Caulobacteraceae</taxon>
        <taxon>Phenylobacterium</taxon>
    </lineage>
</organism>
<dbReference type="PRINTS" id="PR00119">
    <property type="entry name" value="CATATPASE"/>
</dbReference>
<dbReference type="InterPro" id="IPR036163">
    <property type="entry name" value="HMA_dom_sf"/>
</dbReference>
<dbReference type="Gene3D" id="2.70.150.10">
    <property type="entry name" value="Calcium-transporting ATPase, cytoplasmic transduction domain A"/>
    <property type="match status" value="1"/>
</dbReference>